<dbReference type="SMART" id="SM00487">
    <property type="entry name" value="DEXDc"/>
    <property type="match status" value="1"/>
</dbReference>
<comment type="similarity">
    <text evidence="2">Belongs to the SNF2/RAD54 helicase family. SWR1 subfamily.</text>
</comment>
<dbReference type="Pfam" id="PF07529">
    <property type="entry name" value="HSA"/>
    <property type="match status" value="1"/>
</dbReference>
<feature type="region of interest" description="Disordered" evidence="17">
    <location>
        <begin position="500"/>
        <end position="759"/>
    </location>
</feature>
<dbReference type="Pfam" id="PF00176">
    <property type="entry name" value="SNF2-rel_dom"/>
    <property type="match status" value="1"/>
</dbReference>
<evidence type="ECO:0000256" key="2">
    <source>
        <dbReference type="ARBA" id="ARBA00009220"/>
    </source>
</evidence>
<dbReference type="Proteomes" id="UP000265663">
    <property type="component" value="Unassembled WGS sequence"/>
</dbReference>
<feature type="compositionally biased region" description="Polar residues" evidence="17">
    <location>
        <begin position="793"/>
        <end position="805"/>
    </location>
</feature>
<evidence type="ECO:0000256" key="4">
    <source>
        <dbReference type="ARBA" id="ARBA00022741"/>
    </source>
</evidence>
<dbReference type="PANTHER" id="PTHR45685">
    <property type="entry name" value="HELICASE SRCAP-RELATED"/>
    <property type="match status" value="1"/>
</dbReference>
<evidence type="ECO:0000256" key="7">
    <source>
        <dbReference type="ARBA" id="ARBA00022806"/>
    </source>
</evidence>
<keyword evidence="11" id="KW-0238">DNA-binding</keyword>
<evidence type="ECO:0000256" key="10">
    <source>
        <dbReference type="ARBA" id="ARBA00023015"/>
    </source>
</evidence>
<feature type="region of interest" description="Disordered" evidence="17">
    <location>
        <begin position="774"/>
        <end position="809"/>
    </location>
</feature>
<feature type="compositionally biased region" description="Basic and acidic residues" evidence="17">
    <location>
        <begin position="745"/>
        <end position="754"/>
    </location>
</feature>
<keyword evidence="16" id="KW-0175">Coiled coil</keyword>
<keyword evidence="13" id="KW-0804">Transcription</keyword>
<evidence type="ECO:0000256" key="12">
    <source>
        <dbReference type="ARBA" id="ARBA00023159"/>
    </source>
</evidence>
<evidence type="ECO:0000256" key="8">
    <source>
        <dbReference type="ARBA" id="ARBA00022840"/>
    </source>
</evidence>
<feature type="compositionally biased region" description="Acidic residues" evidence="17">
    <location>
        <begin position="684"/>
        <end position="699"/>
    </location>
</feature>
<dbReference type="Gene3D" id="1.20.120.850">
    <property type="entry name" value="SWI2/SNF2 ATPases, N-terminal domain"/>
    <property type="match status" value="1"/>
</dbReference>
<accession>A0A3M7LZA4</accession>
<evidence type="ECO:0000256" key="15">
    <source>
        <dbReference type="ARBA" id="ARBA00023242"/>
    </source>
</evidence>
<feature type="region of interest" description="Disordered" evidence="17">
    <location>
        <begin position="1580"/>
        <end position="1607"/>
    </location>
</feature>
<evidence type="ECO:0000313" key="20">
    <source>
        <dbReference type="EMBL" id="RMZ67509.1"/>
    </source>
</evidence>
<evidence type="ECO:0000256" key="17">
    <source>
        <dbReference type="SAM" id="MobiDB-lite"/>
    </source>
</evidence>
<dbReference type="SUPFAM" id="SSF56281">
    <property type="entry name" value="Metallo-hydrolase/oxidoreductase"/>
    <property type="match status" value="1"/>
</dbReference>
<dbReference type="InterPro" id="IPR014001">
    <property type="entry name" value="Helicase_ATP-bd"/>
</dbReference>
<dbReference type="EC" id="3.6.4.12" evidence="3"/>
<dbReference type="InterPro" id="IPR050520">
    <property type="entry name" value="INO80/SWR1_helicase"/>
</dbReference>
<dbReference type="InterPro" id="IPR036866">
    <property type="entry name" value="RibonucZ/Hydroxyglut_hydro"/>
</dbReference>
<evidence type="ECO:0000259" key="18">
    <source>
        <dbReference type="PROSITE" id="PS51192"/>
    </source>
</evidence>
<evidence type="ECO:0000256" key="6">
    <source>
        <dbReference type="ARBA" id="ARBA00022801"/>
    </source>
</evidence>
<dbReference type="PROSITE" id="PS51204">
    <property type="entry name" value="HSA"/>
    <property type="match status" value="1"/>
</dbReference>
<dbReference type="GO" id="GO:0016887">
    <property type="term" value="F:ATP hydrolysis activity"/>
    <property type="evidence" value="ECO:0007669"/>
    <property type="project" value="TreeGrafter"/>
</dbReference>
<dbReference type="Gene3D" id="3.40.50.300">
    <property type="entry name" value="P-loop containing nucleotide triphosphate hydrolases"/>
    <property type="match status" value="1"/>
</dbReference>
<dbReference type="PROSITE" id="PS51192">
    <property type="entry name" value="HELICASE_ATP_BIND_1"/>
    <property type="match status" value="1"/>
</dbReference>
<comment type="subcellular location">
    <subcellularLocation>
        <location evidence="1">Nucleus</location>
    </subcellularLocation>
</comment>
<feature type="compositionally biased region" description="Basic and acidic residues" evidence="17">
    <location>
        <begin position="102"/>
        <end position="117"/>
    </location>
</feature>
<feature type="compositionally biased region" description="Basic and acidic residues" evidence="17">
    <location>
        <begin position="2103"/>
        <end position="2114"/>
    </location>
</feature>
<dbReference type="FunFam" id="3.40.50.10810:FF:000005">
    <property type="entry name" value="Photoperiod-independent early flowering 1"/>
    <property type="match status" value="1"/>
</dbReference>
<reference evidence="20 21" key="1">
    <citation type="journal article" date="2014" name="PLoS ONE">
        <title>De novo Genome Assembly of the Fungal Plant Pathogen Pyrenophora semeniperda.</title>
        <authorList>
            <person name="Soliai M.M."/>
            <person name="Meyer S.E."/>
            <person name="Udall J.A."/>
            <person name="Elzinga D.E."/>
            <person name="Hermansen R.A."/>
            <person name="Bodily P.M."/>
            <person name="Hart A.A."/>
            <person name="Coleman C.E."/>
        </authorList>
    </citation>
    <scope>NUCLEOTIDE SEQUENCE [LARGE SCALE GENOMIC DNA]</scope>
    <source>
        <strain evidence="20 21">CCB06</strain>
        <tissue evidence="20">Mycelium</tissue>
    </source>
</reference>
<dbReference type="Gene3D" id="3.60.15.10">
    <property type="entry name" value="Ribonuclease Z/Hydroxyacylglutathione hydrolase-like"/>
    <property type="match status" value="2"/>
</dbReference>
<dbReference type="OrthoDB" id="372624at2759"/>
<name>A0A3M7LZA4_9PLEO</name>
<dbReference type="InterPro" id="IPR001279">
    <property type="entry name" value="Metallo-B-lactamas"/>
</dbReference>
<dbReference type="Gene3D" id="3.40.50.10810">
    <property type="entry name" value="Tandem AAA-ATPase domain"/>
    <property type="match status" value="1"/>
</dbReference>
<dbReference type="GO" id="GO:0000812">
    <property type="term" value="C:Swr1 complex"/>
    <property type="evidence" value="ECO:0007669"/>
    <property type="project" value="TreeGrafter"/>
</dbReference>
<dbReference type="InterPro" id="IPR000330">
    <property type="entry name" value="SNF2_N"/>
</dbReference>
<feature type="compositionally biased region" description="Low complexity" evidence="17">
    <location>
        <begin position="203"/>
        <end position="216"/>
    </location>
</feature>
<dbReference type="Gene3D" id="3.40.50.12650">
    <property type="match status" value="2"/>
</dbReference>
<feature type="compositionally biased region" description="Acidic residues" evidence="17">
    <location>
        <begin position="544"/>
        <end position="554"/>
    </location>
</feature>
<keyword evidence="21" id="KW-1185">Reference proteome</keyword>
<dbReference type="Pfam" id="PF12706">
    <property type="entry name" value="Lactamase_B_2"/>
    <property type="match status" value="1"/>
</dbReference>
<feature type="compositionally biased region" description="Basic and acidic residues" evidence="17">
    <location>
        <begin position="622"/>
        <end position="634"/>
    </location>
</feature>
<organism evidence="20 21">
    <name type="scientific">Pyrenophora seminiperda CCB06</name>
    <dbReference type="NCBI Taxonomy" id="1302712"/>
    <lineage>
        <taxon>Eukaryota</taxon>
        <taxon>Fungi</taxon>
        <taxon>Dikarya</taxon>
        <taxon>Ascomycota</taxon>
        <taxon>Pezizomycotina</taxon>
        <taxon>Dothideomycetes</taxon>
        <taxon>Pleosporomycetidae</taxon>
        <taxon>Pleosporales</taxon>
        <taxon>Pleosporineae</taxon>
        <taxon>Pleosporaceae</taxon>
        <taxon>Pyrenophora</taxon>
    </lineage>
</organism>
<feature type="region of interest" description="Disordered" evidence="17">
    <location>
        <begin position="1542"/>
        <end position="1562"/>
    </location>
</feature>
<keyword evidence="8" id="KW-0067">ATP-binding</keyword>
<keyword evidence="7 20" id="KW-0347">Helicase</keyword>
<feature type="compositionally biased region" description="Basic and acidic residues" evidence="17">
    <location>
        <begin position="674"/>
        <end position="683"/>
    </location>
</feature>
<feature type="region of interest" description="Disordered" evidence="17">
    <location>
        <begin position="2103"/>
        <end position="2123"/>
    </location>
</feature>
<evidence type="ECO:0000256" key="9">
    <source>
        <dbReference type="ARBA" id="ARBA00022853"/>
    </source>
</evidence>
<feature type="compositionally biased region" description="Acidic residues" evidence="17">
    <location>
        <begin position="576"/>
        <end position="594"/>
    </location>
</feature>
<feature type="compositionally biased region" description="Acidic residues" evidence="17">
    <location>
        <begin position="646"/>
        <end position="659"/>
    </location>
</feature>
<dbReference type="SUPFAM" id="SSF52540">
    <property type="entry name" value="P-loop containing nucleoside triphosphate hydrolases"/>
    <property type="match status" value="2"/>
</dbReference>
<dbReference type="GO" id="GO:0003677">
    <property type="term" value="F:DNA binding"/>
    <property type="evidence" value="ECO:0007669"/>
    <property type="project" value="UniProtKB-KW"/>
</dbReference>
<dbReference type="Pfam" id="PF07522">
    <property type="entry name" value="DRMBL"/>
    <property type="match status" value="1"/>
</dbReference>
<feature type="domain" description="Helicase ATP-binding" evidence="18">
    <location>
        <begin position="829"/>
        <end position="996"/>
    </location>
</feature>
<evidence type="ECO:0000256" key="13">
    <source>
        <dbReference type="ARBA" id="ARBA00023163"/>
    </source>
</evidence>
<evidence type="ECO:0000313" key="21">
    <source>
        <dbReference type="Proteomes" id="UP000265663"/>
    </source>
</evidence>
<feature type="compositionally biased region" description="Basic and acidic residues" evidence="17">
    <location>
        <begin position="1580"/>
        <end position="1600"/>
    </location>
</feature>
<feature type="compositionally biased region" description="Polar residues" evidence="17">
    <location>
        <begin position="230"/>
        <end position="245"/>
    </location>
</feature>
<dbReference type="GO" id="GO:0006338">
    <property type="term" value="P:chromatin remodeling"/>
    <property type="evidence" value="ECO:0007669"/>
    <property type="project" value="UniProtKB-ARBA"/>
</dbReference>
<dbReference type="InterPro" id="IPR027417">
    <property type="entry name" value="P-loop_NTPase"/>
</dbReference>
<keyword evidence="14" id="KW-0234">DNA repair</keyword>
<evidence type="ECO:0000256" key="1">
    <source>
        <dbReference type="ARBA" id="ARBA00004123"/>
    </source>
</evidence>
<dbReference type="GO" id="GO:0003678">
    <property type="term" value="F:DNA helicase activity"/>
    <property type="evidence" value="ECO:0007669"/>
    <property type="project" value="UniProtKB-EC"/>
</dbReference>
<feature type="compositionally biased region" description="Basic and acidic residues" evidence="17">
    <location>
        <begin position="708"/>
        <end position="728"/>
    </location>
</feature>
<keyword evidence="9" id="KW-0156">Chromatin regulator</keyword>
<proteinExistence type="inferred from homology"/>
<dbReference type="GO" id="GO:0005524">
    <property type="term" value="F:ATP binding"/>
    <property type="evidence" value="ECO:0007669"/>
    <property type="project" value="UniProtKB-KW"/>
</dbReference>
<dbReference type="PANTHER" id="PTHR45685:SF1">
    <property type="entry name" value="HELICASE SRCAP"/>
    <property type="match status" value="1"/>
</dbReference>
<keyword evidence="12" id="KW-0010">Activator</keyword>
<evidence type="ECO:0000256" key="5">
    <source>
        <dbReference type="ARBA" id="ARBA00022763"/>
    </source>
</evidence>
<sequence length="2278" mass="255568">MSSRDPLPNIIDGSVFISSLDITLHRPNALPDPKSDNTTVFSTLTAADRDIDSIPPRDSTDTPTASDIARNGDGTQQDSTSVIKEEDGLASVNGHHGGVIEVIERPPKRRKLEDSTPRRSASRAVSPPWKSFVADGPTTVFENGVRKSSRVNKDTAPPTPEPVKRTPRPPKATQTNGTPKTGLKREARNGPGSSSVPKGKAPSTLTKKTSTQSLVTPARKSERHKKALAVTSTSPLASPALQNGSPEGARKRSGRPRRGAQTLTDDAGPEPETNDHDPYAALYGSPDDSNPSMPAPRLRLRLRKPDPPNRHPHHAPPKSQYASLEEWLGQDDPLDGEEASRITDDKAEEEAECRLHIVEAAEHGVLSQTRCSIYAPEAAPEPPSQYGHWDHVVAHAVHFNKLLKEEKAFHRRTAKILAREAYDFWKNKFKRKSQDEIEQEEAERQVTRYKQLVKDVKDAWGLVRVEIDKERVAKWEEEQLQLGHKAMDDMFNQAQEILGGRNVGDGASSLISEDRDFDEDSQSGASNNSEIPHHDDVMSSSSDSEQENGEDDDANLTAEQLHEKYGQLPDLPESSSEAEPDSDEEENAEDDEEGTPAPTPDPELDLVAPDELPKNSFLHTNGFHDDDNKHDESKPGYIDPATVELDQVDEALLDSDDDKGSESGSEAWSSNEGSKTDGDQHEVDESEEEDDDESGEEDMGMMGFLAPKDVKKLKEAAKTAVKDEESEKPTPQPEQTNRAQSPMDVDGREPHINGHDSVAGGQELHLNVDTTMEPAQSVEVAEPASTEAVEQPKSASRSCHASSPPRTEVPSLLRGTLREYQHDGLDWLANLYESDTNGILADEMGLGKTIQTISLLAYLAVRHEIWGPHLVVVPTSVMLNWEMEFKKFLPGFKILTYYGDINERKRKRLGWRNTGKDMYNVVITSYQLILQDAAAFKMRPWRYLVLDEAHNIKNFKSQRWQTMLNLRTERRLLLTGTPLQNNIDELWSLLYFLMPAGFAGEGRIAGLEEFTLALKNPTSQILDQGRQQLDAEAQKIVKRLHEVLRPYLLRRLKSEVEKQMPGKYEHVVYCKLSKRQRQLYDGFMGRASTKEILSSGNYMSIINCLMSLRKVCNHPDLFETRAIVTSMAMPKSVPAEYEIKDLLIRKRLQEGMEDKLVNLDALNLVFARREQTQLGHARRTYKIRATRPLEDLLVECKSRRLKDSAKPSTSLQSTMAGTRKREEAAVQDHLQMCLNLTRARTQFMPVYGKDIIDALTVDWHDYTFGGITEGKKIPKPLAYRTHHTSYPTYHGFGQAQMLPKQEDTKQYDIVQRRRGVLGFRSPRSHSVLSQWHDQQITHFHGMIPTLKQRAEDFEPLITRFTCVTPAVAAEELAPLTLSKRGVDLIRTSELVHQPDPFHASRIRQSIAFPDKRLLQYDCGKLQRLATLLRDLQAGGHRALIFTQMTKVLDILEQFLNIHGYRVTWRDALDENMGIDTTDEAGAAMERVLGEKIGLLGDARVMGNVEDTEDRTAASIAQKEIVDEIQVDQVDFNESLNATRAASEAAAATKDNEDLDMDGNEKERRHVDEYMLSLYREEYGKEPYRPPTDRQKRNRKGQDPHVRHRKKKIDYFRQQPEYKPPLACFLSHVHSDHLVGLETLRAPFVYCSAATKEILLRLEKYRYRMNFAKGILESRNVTYDRSMRKLAKALPLDTPTLIELAPGTSIRVTLIDANHCVGAVMFLIEGNGKAVLYTGDIRAETWWVNSLVQNPVLLPYTLGDRRLDCVYLDTTFATRKTPYSEFPSKAQGIRELLSKVSEYPDDTIFYFHSWTFGYENVWIALSAFLGSQVHLDDYRARIYGSLSTLDRRELREAGLDVPLSNKSLRECGLEIREAPALCGFRNGNHIQPGCLTSKDNVRIHSCEHGMGCEVMDREMHDKAVHIIPIITRTDGAEVAELGVGGGKGDLDQKEEFETGGAADMGKLMELCAASISDEQLLGKVLALLQQALGKDGKLDLNMQLQRRSEDDLTLQSLISVLSGHVSKSPNPEQHQSRTIRFPYSRHSSYSELRELIKALNPMDIFPCTVDEKIWTPEVSMESLFGDLCSCKLFRHDAEMTELYEDRLARESRKRSRDDSQMVTQTTEDEITSPIVERLPTSINGLESEGSVTPNAITNPMEINASSGRAQISNALPTPEAPAVMVLKSTHVPTFQMDTQDCNSTVVPSLEIPVTPVSADASLSIAITSSTVASTPGVHKGRRRLKLKNKEIVVLATKRKYGLDWRDIGLISTRSKADQEELEL</sequence>
<keyword evidence="10" id="KW-0805">Transcription regulation</keyword>
<feature type="domain" description="HSA" evidence="19">
    <location>
        <begin position="376"/>
        <end position="451"/>
    </location>
</feature>
<dbReference type="InterPro" id="IPR011084">
    <property type="entry name" value="DRMBL"/>
</dbReference>
<feature type="region of interest" description="Disordered" evidence="17">
    <location>
        <begin position="47"/>
        <end position="322"/>
    </location>
</feature>
<keyword evidence="4" id="KW-0547">Nucleotide-binding</keyword>
<evidence type="ECO:0000259" key="19">
    <source>
        <dbReference type="PROSITE" id="PS51204"/>
    </source>
</evidence>
<feature type="coiled-coil region" evidence="16">
    <location>
        <begin position="432"/>
        <end position="459"/>
    </location>
</feature>
<keyword evidence="15" id="KW-0539">Nucleus</keyword>
<dbReference type="GO" id="GO:0042393">
    <property type="term" value="F:histone binding"/>
    <property type="evidence" value="ECO:0007669"/>
    <property type="project" value="TreeGrafter"/>
</dbReference>
<dbReference type="EMBL" id="KE747810">
    <property type="protein sequence ID" value="RMZ67509.1"/>
    <property type="molecule type" value="Genomic_DNA"/>
</dbReference>
<dbReference type="GO" id="GO:0006281">
    <property type="term" value="P:DNA repair"/>
    <property type="evidence" value="ECO:0007669"/>
    <property type="project" value="UniProtKB-KW"/>
</dbReference>
<feature type="compositionally biased region" description="Polar residues" evidence="17">
    <location>
        <begin position="73"/>
        <end position="82"/>
    </location>
</feature>
<dbReference type="InterPro" id="IPR038718">
    <property type="entry name" value="SNF2-like_sf"/>
</dbReference>
<evidence type="ECO:0000256" key="16">
    <source>
        <dbReference type="SAM" id="Coils"/>
    </source>
</evidence>
<dbReference type="InterPro" id="IPR014012">
    <property type="entry name" value="HSA_dom"/>
</dbReference>
<evidence type="ECO:0000256" key="11">
    <source>
        <dbReference type="ARBA" id="ARBA00023125"/>
    </source>
</evidence>
<gene>
    <name evidence="20" type="ORF">GMOD_00001442</name>
</gene>
<evidence type="ECO:0000256" key="3">
    <source>
        <dbReference type="ARBA" id="ARBA00012551"/>
    </source>
</evidence>
<evidence type="ECO:0000256" key="14">
    <source>
        <dbReference type="ARBA" id="ARBA00023204"/>
    </source>
</evidence>
<keyword evidence="5" id="KW-0227">DNA damage</keyword>
<protein>
    <recommendedName>
        <fullName evidence="3">DNA helicase</fullName>
        <ecNumber evidence="3">3.6.4.12</ecNumber>
    </recommendedName>
</protein>
<keyword evidence="6" id="KW-0378">Hydrolase</keyword>